<evidence type="ECO:0000256" key="1">
    <source>
        <dbReference type="SAM" id="Phobius"/>
    </source>
</evidence>
<keyword evidence="1" id="KW-1133">Transmembrane helix</keyword>
<proteinExistence type="predicted"/>
<name>A0ABV3YV66_9PSED</name>
<feature type="transmembrane region" description="Helical" evidence="1">
    <location>
        <begin position="83"/>
        <end position="102"/>
    </location>
</feature>
<dbReference type="Pfam" id="PF10027">
    <property type="entry name" value="DUF2269"/>
    <property type="match status" value="1"/>
</dbReference>
<keyword evidence="3" id="KW-1185">Reference proteome</keyword>
<accession>A0ABV3YV66</accession>
<feature type="transmembrane region" description="Helical" evidence="1">
    <location>
        <begin position="51"/>
        <end position="71"/>
    </location>
</feature>
<feature type="transmembrane region" description="Helical" evidence="1">
    <location>
        <begin position="123"/>
        <end position="144"/>
    </location>
</feature>
<keyword evidence="1" id="KW-0472">Membrane</keyword>
<comment type="caution">
    <text evidence="2">The sequence shown here is derived from an EMBL/GenBank/DDBJ whole genome shotgun (WGS) entry which is preliminary data.</text>
</comment>
<evidence type="ECO:0000313" key="2">
    <source>
        <dbReference type="EMBL" id="MEX6501982.1"/>
    </source>
</evidence>
<evidence type="ECO:0000313" key="3">
    <source>
        <dbReference type="Proteomes" id="UP001560296"/>
    </source>
</evidence>
<organism evidence="2 3">
    <name type="scientific">Pseudomonas zhanjiangensis</name>
    <dbReference type="NCBI Taxonomy" id="3239015"/>
    <lineage>
        <taxon>Bacteria</taxon>
        <taxon>Pseudomonadati</taxon>
        <taxon>Pseudomonadota</taxon>
        <taxon>Gammaproteobacteria</taxon>
        <taxon>Pseudomonadales</taxon>
        <taxon>Pseudomonadaceae</taxon>
        <taxon>Pseudomonas</taxon>
    </lineage>
</organism>
<dbReference type="Proteomes" id="UP001560296">
    <property type="component" value="Unassembled WGS sequence"/>
</dbReference>
<feature type="transmembrane region" description="Helical" evidence="1">
    <location>
        <begin position="12"/>
        <end position="31"/>
    </location>
</feature>
<protein>
    <submittedName>
        <fullName evidence="2">DUF2269 family protein</fullName>
    </submittedName>
</protein>
<dbReference type="InterPro" id="IPR018729">
    <property type="entry name" value="DUF2269_transmembrane"/>
</dbReference>
<dbReference type="RefSeq" id="WP_369286952.1">
    <property type="nucleotide sequence ID" value="NZ_JBFTEG010000004.1"/>
</dbReference>
<gene>
    <name evidence="2" type="ORF">AB5S05_07890</name>
</gene>
<dbReference type="EMBL" id="JBFTEG010000004">
    <property type="protein sequence ID" value="MEX6501982.1"/>
    <property type="molecule type" value="Genomic_DNA"/>
</dbReference>
<sequence>MEHYQLLKIAHSLPAILLLLLGVLAHVLMLWKAARSGDAALLQRKLRRTRLISLPLLGLLALSLPVSGWWLANLAGLPLSQTWLLASSLLFAVLALFGLLLAGRLGAWQALGDAPAPTRLLRFTGAYAGLLVILLLAIMALMGAKPA</sequence>
<keyword evidence="1" id="KW-0812">Transmembrane</keyword>
<reference evidence="2 3" key="1">
    <citation type="submission" date="2024-07" db="EMBL/GenBank/DDBJ databases">
        <authorList>
            <person name="Li M."/>
        </authorList>
    </citation>
    <scope>NUCLEOTIDE SEQUENCE [LARGE SCALE GENOMIC DNA]</scope>
    <source>
        <strain evidence="2 3">25A3E</strain>
    </source>
</reference>